<feature type="transmembrane region" description="Helical" evidence="8">
    <location>
        <begin position="32"/>
        <end position="51"/>
    </location>
</feature>
<dbReference type="PANTHER" id="PTHR30561:SF1">
    <property type="entry name" value="MULTIDRUG TRANSPORTER EMRE"/>
    <property type="match status" value="1"/>
</dbReference>
<comment type="similarity">
    <text evidence="7">Belongs to the drug/metabolite transporter (DMT) superfamily. Small multidrug resistance (SMR) (TC 2.A.7.1) family.</text>
</comment>
<keyword evidence="10" id="KW-1185">Reference proteome</keyword>
<accession>A0A7W4YKQ1</accession>
<keyword evidence="5 8" id="KW-1133">Transmembrane helix</keyword>
<comment type="caution">
    <text evidence="9">The sequence shown here is derived from an EMBL/GenBank/DDBJ whole genome shotgun (WGS) entry which is preliminary data.</text>
</comment>
<evidence type="ECO:0000256" key="7">
    <source>
        <dbReference type="RuleBase" id="RU003942"/>
    </source>
</evidence>
<evidence type="ECO:0000256" key="3">
    <source>
        <dbReference type="ARBA" id="ARBA00022475"/>
    </source>
</evidence>
<name>A0A7W4YKQ1_9MICO</name>
<dbReference type="GO" id="GO:0022857">
    <property type="term" value="F:transmembrane transporter activity"/>
    <property type="evidence" value="ECO:0007669"/>
    <property type="project" value="InterPro"/>
</dbReference>
<organism evidence="9 10">
    <name type="scientific">Microbacterium endophyticum</name>
    <dbReference type="NCBI Taxonomy" id="1526412"/>
    <lineage>
        <taxon>Bacteria</taxon>
        <taxon>Bacillati</taxon>
        <taxon>Actinomycetota</taxon>
        <taxon>Actinomycetes</taxon>
        <taxon>Micrococcales</taxon>
        <taxon>Microbacteriaceae</taxon>
        <taxon>Microbacterium</taxon>
    </lineage>
</organism>
<gene>
    <name evidence="9" type="ORF">FHX49_000176</name>
</gene>
<evidence type="ECO:0000256" key="6">
    <source>
        <dbReference type="ARBA" id="ARBA00023136"/>
    </source>
</evidence>
<dbReference type="SUPFAM" id="SSF103481">
    <property type="entry name" value="Multidrug resistance efflux transporter EmrE"/>
    <property type="match status" value="1"/>
</dbReference>
<proteinExistence type="inferred from homology"/>
<dbReference type="InterPro" id="IPR045324">
    <property type="entry name" value="Small_multidrug_res"/>
</dbReference>
<sequence length="107" mass="11373">MMIWVMLGGAIAFEVTGTMALRASEGLRKKIWIAPVLASYVLAFSLLFLCLEQGMPVGVAYGIWSACGVALTAVLARILFKEPFTWVMGLGVIAIAGGVLLIELGAR</sequence>
<dbReference type="AlphaFoldDB" id="A0A7W4YKQ1"/>
<keyword evidence="2" id="KW-0813">Transport</keyword>
<dbReference type="InterPro" id="IPR000390">
    <property type="entry name" value="Small_drug/metabolite_transptr"/>
</dbReference>
<feature type="transmembrane region" description="Helical" evidence="8">
    <location>
        <begin position="86"/>
        <end position="106"/>
    </location>
</feature>
<evidence type="ECO:0000256" key="8">
    <source>
        <dbReference type="SAM" id="Phobius"/>
    </source>
</evidence>
<evidence type="ECO:0000313" key="10">
    <source>
        <dbReference type="Proteomes" id="UP000529310"/>
    </source>
</evidence>
<evidence type="ECO:0000256" key="1">
    <source>
        <dbReference type="ARBA" id="ARBA00004651"/>
    </source>
</evidence>
<reference evidence="9 10" key="1">
    <citation type="submission" date="2020-08" db="EMBL/GenBank/DDBJ databases">
        <title>Sequencing the genomes of 1000 actinobacteria strains.</title>
        <authorList>
            <person name="Klenk H.-P."/>
        </authorList>
    </citation>
    <scope>NUCLEOTIDE SEQUENCE [LARGE SCALE GENOMIC DNA]</scope>
    <source>
        <strain evidence="9 10">DSM 27099</strain>
    </source>
</reference>
<dbReference type="Pfam" id="PF00893">
    <property type="entry name" value="Multi_Drug_Res"/>
    <property type="match status" value="1"/>
</dbReference>
<dbReference type="PANTHER" id="PTHR30561">
    <property type="entry name" value="SMR FAMILY PROTON-DEPENDENT DRUG EFFLUX TRANSPORTER SUGE"/>
    <property type="match status" value="1"/>
</dbReference>
<dbReference type="InterPro" id="IPR037185">
    <property type="entry name" value="EmrE-like"/>
</dbReference>
<protein>
    <submittedName>
        <fullName evidence="9">Small multidrug resistance pump</fullName>
    </submittedName>
</protein>
<feature type="transmembrane region" description="Helical" evidence="8">
    <location>
        <begin position="58"/>
        <end position="80"/>
    </location>
</feature>
<keyword evidence="6 8" id="KW-0472">Membrane</keyword>
<keyword evidence="4 7" id="KW-0812">Transmembrane</keyword>
<evidence type="ECO:0000256" key="4">
    <source>
        <dbReference type="ARBA" id="ARBA00022692"/>
    </source>
</evidence>
<dbReference type="Proteomes" id="UP000529310">
    <property type="component" value="Unassembled WGS sequence"/>
</dbReference>
<evidence type="ECO:0000256" key="5">
    <source>
        <dbReference type="ARBA" id="ARBA00022989"/>
    </source>
</evidence>
<dbReference type="Gene3D" id="1.10.3730.20">
    <property type="match status" value="1"/>
</dbReference>
<evidence type="ECO:0000313" key="9">
    <source>
        <dbReference type="EMBL" id="MBB2974635.1"/>
    </source>
</evidence>
<evidence type="ECO:0000256" key="2">
    <source>
        <dbReference type="ARBA" id="ARBA00022448"/>
    </source>
</evidence>
<keyword evidence="3" id="KW-1003">Cell membrane</keyword>
<dbReference type="EMBL" id="JACHWQ010000001">
    <property type="protein sequence ID" value="MBB2974635.1"/>
    <property type="molecule type" value="Genomic_DNA"/>
</dbReference>
<comment type="subcellular location">
    <subcellularLocation>
        <location evidence="1 7">Cell membrane</location>
        <topology evidence="1 7">Multi-pass membrane protein</topology>
    </subcellularLocation>
</comment>
<dbReference type="GO" id="GO:0005886">
    <property type="term" value="C:plasma membrane"/>
    <property type="evidence" value="ECO:0007669"/>
    <property type="project" value="UniProtKB-SubCell"/>
</dbReference>